<sequence>MDSPGTVFSEDTLQKDLFLPDSPLFKSKAVAAGAALSADTMKERERMLMEWDQRSNYRTDLADVGPGRVSSFPASLFVSPKSNNNGGISSSSSASLSSSSSSSSSSLLSSSSGASGNTGPASKYVPVTAVILSWKRKEGVKAVVAHLRKYPFIQEILIWNNNPDVVLSTTHDFPTNSTTQTWPTITVFNSVANLHDFSKYTTCTLAKYDHCYIQDDDWINLSIDSMYSLMVDQPSSLITSTIPAMAAQQRSWTFQNPQLGLHTGFSWLGAGSFMPKKAVFKFLMQLGGSNLWKERVQLGDLFFALWRNQYPVVLSHALAPLDQSSSWSGRIDQWSVVYEHMTDAMFRLTTVLSGTGVVHGSPHRVGAKSDFVADEELPSFKDRHTRSSCSNDKCLFQTNIDMFPSPESIKWHPDATPSTTTTTTTTTQHRDILQAHEARFKSLNYPKPDFVAMHTYHYAVDQDLSTCWQSFHVLEKGGYFGLRFVLPLLELGERAKSIEIWSTFESTLAHLGKFMVVKASVDGTNWMTCTGETERATGSIRMKDLRCTDVGRKIGIQLDTRGIQFLRFEMKEPTTAPIEICGIRVLL</sequence>
<reference evidence="1" key="1">
    <citation type="journal article" date="2020" name="Fungal Divers.">
        <title>Resolving the Mortierellaceae phylogeny through synthesis of multi-gene phylogenetics and phylogenomics.</title>
        <authorList>
            <person name="Vandepol N."/>
            <person name="Liber J."/>
            <person name="Desiro A."/>
            <person name="Na H."/>
            <person name="Kennedy M."/>
            <person name="Barry K."/>
            <person name="Grigoriev I.V."/>
            <person name="Miller A.N."/>
            <person name="O'Donnell K."/>
            <person name="Stajich J.E."/>
            <person name="Bonito G."/>
        </authorList>
    </citation>
    <scope>NUCLEOTIDE SEQUENCE</scope>
    <source>
        <strain evidence="1">NRRL 6426</strain>
    </source>
</reference>
<dbReference type="OrthoDB" id="1684102at2759"/>
<protein>
    <submittedName>
        <fullName evidence="1">Uncharacterized protein</fullName>
    </submittedName>
</protein>
<evidence type="ECO:0000313" key="2">
    <source>
        <dbReference type="Proteomes" id="UP000748756"/>
    </source>
</evidence>
<dbReference type="Proteomes" id="UP000748756">
    <property type="component" value="Unassembled WGS sequence"/>
</dbReference>
<dbReference type="AlphaFoldDB" id="A0A9P5RU07"/>
<gene>
    <name evidence="1" type="ORF">BG015_010454</name>
</gene>
<organism evidence="1 2">
    <name type="scientific">Linnemannia schmuckeri</name>
    <dbReference type="NCBI Taxonomy" id="64567"/>
    <lineage>
        <taxon>Eukaryota</taxon>
        <taxon>Fungi</taxon>
        <taxon>Fungi incertae sedis</taxon>
        <taxon>Mucoromycota</taxon>
        <taxon>Mortierellomycotina</taxon>
        <taxon>Mortierellomycetes</taxon>
        <taxon>Mortierellales</taxon>
        <taxon>Mortierellaceae</taxon>
        <taxon>Linnemannia</taxon>
    </lineage>
</organism>
<name>A0A9P5RU07_9FUNG</name>
<dbReference type="EMBL" id="JAAAUQ010000748">
    <property type="protein sequence ID" value="KAF9147838.1"/>
    <property type="molecule type" value="Genomic_DNA"/>
</dbReference>
<comment type="caution">
    <text evidence="1">The sequence shown here is derived from an EMBL/GenBank/DDBJ whole genome shotgun (WGS) entry which is preliminary data.</text>
</comment>
<proteinExistence type="predicted"/>
<evidence type="ECO:0000313" key="1">
    <source>
        <dbReference type="EMBL" id="KAF9147838.1"/>
    </source>
</evidence>
<accession>A0A9P5RU07</accession>
<keyword evidence="2" id="KW-1185">Reference proteome</keyword>